<accession>A0ABV3P166</accession>
<dbReference type="EMBL" id="JBFNQN010000001">
    <property type="protein sequence ID" value="MEW9263356.1"/>
    <property type="molecule type" value="Genomic_DNA"/>
</dbReference>
<comment type="caution">
    <text evidence="2">The sequence shown here is derived from an EMBL/GenBank/DDBJ whole genome shotgun (WGS) entry which is preliminary data.</text>
</comment>
<dbReference type="RefSeq" id="WP_367635946.1">
    <property type="nucleotide sequence ID" value="NZ_JBFNQN010000001.1"/>
</dbReference>
<evidence type="ECO:0000313" key="2">
    <source>
        <dbReference type="EMBL" id="MEW9263356.1"/>
    </source>
</evidence>
<evidence type="ECO:0000259" key="1">
    <source>
        <dbReference type="Pfam" id="PF12728"/>
    </source>
</evidence>
<reference evidence="2 3" key="1">
    <citation type="submission" date="2024-07" db="EMBL/GenBank/DDBJ databases">
        <authorList>
            <person name="Thanompreechachai J."/>
            <person name="Duangmal K."/>
        </authorList>
    </citation>
    <scope>NUCLEOTIDE SEQUENCE [LARGE SCALE GENOMIC DNA]</scope>
    <source>
        <strain evidence="2 3">KCTC 19886</strain>
    </source>
</reference>
<organism evidence="2 3">
    <name type="scientific">Kineococcus endophyticus</name>
    <dbReference type="NCBI Taxonomy" id="1181883"/>
    <lineage>
        <taxon>Bacteria</taxon>
        <taxon>Bacillati</taxon>
        <taxon>Actinomycetota</taxon>
        <taxon>Actinomycetes</taxon>
        <taxon>Kineosporiales</taxon>
        <taxon>Kineosporiaceae</taxon>
        <taxon>Kineococcus</taxon>
    </lineage>
</organism>
<gene>
    <name evidence="2" type="ORF">AB1207_01220</name>
</gene>
<dbReference type="InterPro" id="IPR041657">
    <property type="entry name" value="HTH_17"/>
</dbReference>
<dbReference type="Pfam" id="PF12728">
    <property type="entry name" value="HTH_17"/>
    <property type="match status" value="1"/>
</dbReference>
<feature type="domain" description="Helix-turn-helix" evidence="1">
    <location>
        <begin position="13"/>
        <end position="60"/>
    </location>
</feature>
<name>A0ABV3P166_9ACTN</name>
<proteinExistence type="predicted"/>
<keyword evidence="3" id="KW-1185">Reference proteome</keyword>
<protein>
    <submittedName>
        <fullName evidence="2">Helix-turn-helix domain-containing protein</fullName>
    </submittedName>
</protein>
<dbReference type="Proteomes" id="UP001555826">
    <property type="component" value="Unassembled WGS sequence"/>
</dbReference>
<evidence type="ECO:0000313" key="3">
    <source>
        <dbReference type="Proteomes" id="UP001555826"/>
    </source>
</evidence>
<sequence length="85" mass="9460">MDDETVNAPQPLLNCADVAAQLGVTATWVRDQARAGRIDHRKIGKNYRFTQDDVDTLVAKSHVVGRDPYQLSARQVAAINRGRRT</sequence>